<dbReference type="PANTHER" id="PTHR21363:SF0">
    <property type="entry name" value="PREPHENATE DEHYDROGENASE [NADP(+)]"/>
    <property type="match status" value="1"/>
</dbReference>
<dbReference type="SUPFAM" id="SSF48600">
    <property type="entry name" value="Chorismate mutase II"/>
    <property type="match status" value="1"/>
</dbReference>
<dbReference type="Pfam" id="PF20463">
    <property type="entry name" value="PDH_C"/>
    <property type="match status" value="1"/>
</dbReference>
<dbReference type="GO" id="GO:0008977">
    <property type="term" value="F:prephenate dehydrogenase (NAD+) activity"/>
    <property type="evidence" value="ECO:0007669"/>
    <property type="project" value="InterPro"/>
</dbReference>
<keyword evidence="6" id="KW-1185">Reference proteome</keyword>
<dbReference type="STRING" id="1121400.SAMN02746065_11754"/>
<dbReference type="InterPro" id="IPR036263">
    <property type="entry name" value="Chorismate_II_sf"/>
</dbReference>
<evidence type="ECO:0000256" key="2">
    <source>
        <dbReference type="ARBA" id="ARBA00023002"/>
    </source>
</evidence>
<dbReference type="PROSITE" id="PS51168">
    <property type="entry name" value="CHORISMATE_MUT_2"/>
    <property type="match status" value="1"/>
</dbReference>
<dbReference type="InterPro" id="IPR046826">
    <property type="entry name" value="PDH_N"/>
</dbReference>
<evidence type="ECO:0000259" key="4">
    <source>
        <dbReference type="PROSITE" id="PS51176"/>
    </source>
</evidence>
<organism evidence="5 6">
    <name type="scientific">Desulfocicer vacuolatum DSM 3385</name>
    <dbReference type="NCBI Taxonomy" id="1121400"/>
    <lineage>
        <taxon>Bacteria</taxon>
        <taxon>Pseudomonadati</taxon>
        <taxon>Thermodesulfobacteriota</taxon>
        <taxon>Desulfobacteria</taxon>
        <taxon>Desulfobacterales</taxon>
        <taxon>Desulfobacteraceae</taxon>
        <taxon>Desulfocicer</taxon>
    </lineage>
</organism>
<dbReference type="Proteomes" id="UP000192418">
    <property type="component" value="Unassembled WGS sequence"/>
</dbReference>
<dbReference type="SMART" id="SM00830">
    <property type="entry name" value="CM_2"/>
    <property type="match status" value="1"/>
</dbReference>
<dbReference type="Pfam" id="PF02153">
    <property type="entry name" value="PDH_N"/>
    <property type="match status" value="1"/>
</dbReference>
<evidence type="ECO:0000313" key="6">
    <source>
        <dbReference type="Proteomes" id="UP000192418"/>
    </source>
</evidence>
<dbReference type="EC" id="5.4.99.5" evidence="1"/>
<evidence type="ECO:0000313" key="5">
    <source>
        <dbReference type="EMBL" id="SMC96194.1"/>
    </source>
</evidence>
<protein>
    <recommendedName>
        <fullName evidence="1">chorismate mutase</fullName>
        <ecNumber evidence="1">5.4.99.5</ecNumber>
    </recommendedName>
</protein>
<dbReference type="SUPFAM" id="SSF51735">
    <property type="entry name" value="NAD(P)-binding Rossmann-fold domains"/>
    <property type="match status" value="1"/>
</dbReference>
<dbReference type="InterPro" id="IPR036291">
    <property type="entry name" value="NAD(P)-bd_dom_sf"/>
</dbReference>
<feature type="domain" description="Prephenate/arogenate dehydrogenase" evidence="4">
    <location>
        <begin position="103"/>
        <end position="366"/>
    </location>
</feature>
<dbReference type="Gene3D" id="3.40.50.720">
    <property type="entry name" value="NAD(P)-binding Rossmann-like Domain"/>
    <property type="match status" value="1"/>
</dbReference>
<dbReference type="GO" id="GO:0004106">
    <property type="term" value="F:chorismate mutase activity"/>
    <property type="evidence" value="ECO:0007669"/>
    <property type="project" value="UniProtKB-EC"/>
</dbReference>
<dbReference type="Pfam" id="PF01817">
    <property type="entry name" value="CM_2"/>
    <property type="match status" value="1"/>
</dbReference>
<dbReference type="EMBL" id="FWXY01000017">
    <property type="protein sequence ID" value="SMC96194.1"/>
    <property type="molecule type" value="Genomic_DNA"/>
</dbReference>
<dbReference type="InterPro" id="IPR046825">
    <property type="entry name" value="PDH_C"/>
</dbReference>
<dbReference type="InterPro" id="IPR036979">
    <property type="entry name" value="CM_dom_sf"/>
</dbReference>
<dbReference type="GO" id="GO:0046417">
    <property type="term" value="P:chorismate metabolic process"/>
    <property type="evidence" value="ECO:0007669"/>
    <property type="project" value="InterPro"/>
</dbReference>
<sequence>MDKVFDIEIKKLRDNIDHIDRQILDLISQRLTQVQDVVALKKAHNIPVYHPAREEDLISKLRSQATASGIDADFMEEMYRVILRNSRMEQTVEMKQQGIKAGATVLIVGGEGQMGRFFSDLFRASGYIVRTLSEKNWNDVASLCKDADLVLLSVPIHVTLETIQRIAPHISPTTILADLTSIKTAPVDAMLKYFTGPVIGLHPLFGPSCATLDKQIIAVTPGRDNGKCRWLVEQLSLWGAIMVNAEPEEHDDIMDIVQALRHFATFCFGQFLCRKKVNLARSLEFSSPIYRLELGMVGRLFAQDSSLYSEIIFATPSRRKLLKQYVAAMNEQIELVESNDKTLFMERFSEVTQWFGDFGNQAMRESDFIINKLIERF</sequence>
<dbReference type="InterPro" id="IPR003099">
    <property type="entry name" value="Prephen_DH"/>
</dbReference>
<feature type="domain" description="Chorismate mutase" evidence="3">
    <location>
        <begin position="3"/>
        <end position="94"/>
    </location>
</feature>
<dbReference type="InterPro" id="IPR002701">
    <property type="entry name" value="CM_II_prokaryot"/>
</dbReference>
<dbReference type="GO" id="GO:0070403">
    <property type="term" value="F:NAD+ binding"/>
    <property type="evidence" value="ECO:0007669"/>
    <property type="project" value="InterPro"/>
</dbReference>
<evidence type="ECO:0000259" key="3">
    <source>
        <dbReference type="PROSITE" id="PS51168"/>
    </source>
</evidence>
<dbReference type="PANTHER" id="PTHR21363">
    <property type="entry name" value="PREPHENATE DEHYDROGENASE"/>
    <property type="match status" value="1"/>
</dbReference>
<dbReference type="InterPro" id="IPR008927">
    <property type="entry name" value="6-PGluconate_DH-like_C_sf"/>
</dbReference>
<accession>A0A1W2DFY2</accession>
<dbReference type="Gene3D" id="1.10.3660.10">
    <property type="entry name" value="6-phosphogluconate dehydrogenase C-terminal like domain"/>
    <property type="match status" value="1"/>
</dbReference>
<dbReference type="GO" id="GO:0006571">
    <property type="term" value="P:tyrosine biosynthetic process"/>
    <property type="evidence" value="ECO:0007669"/>
    <property type="project" value="InterPro"/>
</dbReference>
<gene>
    <name evidence="5" type="ORF">SAMN02746065_11754</name>
</gene>
<proteinExistence type="predicted"/>
<dbReference type="SUPFAM" id="SSF48179">
    <property type="entry name" value="6-phosphogluconate dehydrogenase C-terminal domain-like"/>
    <property type="match status" value="1"/>
</dbReference>
<evidence type="ECO:0000256" key="1">
    <source>
        <dbReference type="ARBA" id="ARBA00012404"/>
    </source>
</evidence>
<dbReference type="AlphaFoldDB" id="A0A1W2DFY2"/>
<reference evidence="5 6" key="1">
    <citation type="submission" date="2017-04" db="EMBL/GenBank/DDBJ databases">
        <authorList>
            <person name="Afonso C.L."/>
            <person name="Miller P.J."/>
            <person name="Scott M.A."/>
            <person name="Spackman E."/>
            <person name="Goraichik I."/>
            <person name="Dimitrov K.M."/>
            <person name="Suarez D.L."/>
            <person name="Swayne D.E."/>
        </authorList>
    </citation>
    <scope>NUCLEOTIDE SEQUENCE [LARGE SCALE GENOMIC DNA]</scope>
    <source>
        <strain evidence="5 6">DSM 3385</strain>
    </source>
</reference>
<name>A0A1W2DFY2_9BACT</name>
<dbReference type="PROSITE" id="PS51176">
    <property type="entry name" value="PDH_ADH"/>
    <property type="match status" value="1"/>
</dbReference>
<dbReference type="InterPro" id="IPR050812">
    <property type="entry name" value="Preph/Arog_dehydrog"/>
</dbReference>
<dbReference type="GO" id="GO:0004665">
    <property type="term" value="F:prephenate dehydrogenase (NADP+) activity"/>
    <property type="evidence" value="ECO:0007669"/>
    <property type="project" value="InterPro"/>
</dbReference>
<dbReference type="Gene3D" id="1.20.59.10">
    <property type="entry name" value="Chorismate mutase"/>
    <property type="match status" value="1"/>
</dbReference>
<dbReference type="NCBIfam" id="NF008400">
    <property type="entry name" value="PRK11199.1"/>
    <property type="match status" value="1"/>
</dbReference>
<dbReference type="OrthoDB" id="9800497at2"/>
<keyword evidence="2" id="KW-0560">Oxidoreductase</keyword>